<dbReference type="EMBL" id="JACRSP010000006">
    <property type="protein sequence ID" value="MBC8537245.1"/>
    <property type="molecule type" value="Genomic_DNA"/>
</dbReference>
<gene>
    <name evidence="2" type="ORF">H8695_11155</name>
</gene>
<accession>A0A926HVQ8</accession>
<evidence type="ECO:0008006" key="4">
    <source>
        <dbReference type="Google" id="ProtNLM"/>
    </source>
</evidence>
<evidence type="ECO:0000313" key="3">
    <source>
        <dbReference type="Proteomes" id="UP000620366"/>
    </source>
</evidence>
<dbReference type="InterPro" id="IPR032427">
    <property type="entry name" value="P22_portal"/>
</dbReference>
<evidence type="ECO:0000256" key="1">
    <source>
        <dbReference type="SAM" id="MobiDB-lite"/>
    </source>
</evidence>
<proteinExistence type="predicted"/>
<keyword evidence="3" id="KW-1185">Reference proteome</keyword>
<dbReference type="AlphaFoldDB" id="A0A926HVQ8"/>
<feature type="compositionally biased region" description="Low complexity" evidence="1">
    <location>
        <begin position="567"/>
        <end position="603"/>
    </location>
</feature>
<reference evidence="2" key="1">
    <citation type="submission" date="2020-08" db="EMBL/GenBank/DDBJ databases">
        <title>Genome public.</title>
        <authorList>
            <person name="Liu C."/>
            <person name="Sun Q."/>
        </authorList>
    </citation>
    <scope>NUCLEOTIDE SEQUENCE</scope>
    <source>
        <strain evidence="2">BX7</strain>
    </source>
</reference>
<evidence type="ECO:0000313" key="2">
    <source>
        <dbReference type="EMBL" id="MBC8537245.1"/>
    </source>
</evidence>
<dbReference type="RefSeq" id="WP_249301734.1">
    <property type="nucleotide sequence ID" value="NZ_JACRSP010000006.1"/>
</dbReference>
<comment type="caution">
    <text evidence="2">The sequence shown here is derived from an EMBL/GenBank/DDBJ whole genome shotgun (WGS) entry which is preliminary data.</text>
</comment>
<feature type="region of interest" description="Disordered" evidence="1">
    <location>
        <begin position="552"/>
        <end position="603"/>
    </location>
</feature>
<name>A0A926HVQ8_9FIRM</name>
<dbReference type="Proteomes" id="UP000620366">
    <property type="component" value="Unassembled WGS sequence"/>
</dbReference>
<organism evidence="2 3">
    <name type="scientific">Feifania hominis</name>
    <dbReference type="NCBI Taxonomy" id="2763660"/>
    <lineage>
        <taxon>Bacteria</taxon>
        <taxon>Bacillati</taxon>
        <taxon>Bacillota</taxon>
        <taxon>Clostridia</taxon>
        <taxon>Eubacteriales</taxon>
        <taxon>Feifaniaceae</taxon>
        <taxon>Feifania</taxon>
    </lineage>
</organism>
<sequence>MPGSQLGGGSGAREDELSGVHCDDIWNEYQKGLDYLNADGYYSRVDECFRMVEGDQWHGLKSGDERPAQLNILQPIMKNSTALVGQNTMSIRYTSMNFEGNDEQRSRRLKLCERLSRFAAKTWERVKLDRYQWDILQNAFVSGDSFAWFYDGGDELKMELLDCTNIMFGDENNPDIQEQPYLLIIQRRYVDQVRREARENGLAQEEIGRIVSDDDTTGQLGIKREVANDRKLISVMKLWKQDGEVWFAKTTKNVLYHPATRIEGLTLYPIAQYSWKPKKGSARGVGDIWDKIPNQISVNKNLYRFESAVKASAFPHKVYQEGALSPDDVKKLSYPDSNIAVRDMTGQGIGNVVAYLQPANISPHAKSIWQELAQLTRELSGAGDSLENVNPELASGAAINAARDAKTLSVNMQVSAFRQWVEDVALIWVDMWLAYNPNGVELIYDGEDSKETREKVPAKELRDMRPDVRVDVSPNNPYSKLAQESGLTQLLTMGAITFEEFVEALDDDASIPREKLREIIQKRAGTAQLEDKAKQGELAASKLIELTKAMGAGSSGTGAQAPAGESADTGATPTQAAAATGAGAGTPEASAGMPQQAAGQQAAAALPTEMMGVAN</sequence>
<dbReference type="Pfam" id="PF16510">
    <property type="entry name" value="P22_portal"/>
    <property type="match status" value="1"/>
</dbReference>
<protein>
    <recommendedName>
        <fullName evidence="4">Portal protein</fullName>
    </recommendedName>
</protein>